<dbReference type="PROSITE" id="PS51900">
    <property type="entry name" value="CB"/>
    <property type="match status" value="1"/>
</dbReference>
<dbReference type="CDD" id="cd01185">
    <property type="entry name" value="INTN1_C_like"/>
    <property type="match status" value="1"/>
</dbReference>
<dbReference type="InterPro" id="IPR010998">
    <property type="entry name" value="Integrase_recombinase_N"/>
</dbReference>
<proteinExistence type="inferred from homology"/>
<comment type="similarity">
    <text evidence="1">Belongs to the 'phage' integrase family.</text>
</comment>
<dbReference type="InterPro" id="IPR002104">
    <property type="entry name" value="Integrase_catalytic"/>
</dbReference>
<dbReference type="GO" id="GO:0015074">
    <property type="term" value="P:DNA integration"/>
    <property type="evidence" value="ECO:0007669"/>
    <property type="project" value="UniProtKB-KW"/>
</dbReference>
<comment type="caution">
    <text evidence="7">The sequence shown here is derived from an EMBL/GenBank/DDBJ whole genome shotgun (WGS) entry which is preliminary data.</text>
</comment>
<evidence type="ECO:0000256" key="2">
    <source>
        <dbReference type="ARBA" id="ARBA00022908"/>
    </source>
</evidence>
<protein>
    <submittedName>
        <fullName evidence="7">Tyrosine-type recombinase/integrase</fullName>
    </submittedName>
</protein>
<dbReference type="GO" id="GO:0006310">
    <property type="term" value="P:DNA recombination"/>
    <property type="evidence" value="ECO:0007669"/>
    <property type="project" value="UniProtKB-KW"/>
</dbReference>
<sequence length="309" mass="35051">MTTTFFTYADALVKRKRKAGKYSTADLYRASSNWLLRFWGTDELSFDAITPGMIDRFYDWLLALGHLKTNSVNSYLSSFRAIYHTAVREELAPADRLSPFAHLNLRQEETAKRALRIQTMEEIARMDLSAEPELQAAKDFALFSFLACGMPFIDLAHLTRDNIVDNELVYNRCKTGVLVRVGITPGMQRLFDKYALSDSRYLFPVLPEKAEGERLHEAYKQALHHYNGCLVEIGSRLSVPVCLTSYVFRHTWATAALYNDTPVAIISQALGHTSERTTRHYLAALDQSRLNSANEIITKGLDVLVGMRV</sequence>
<evidence type="ECO:0000256" key="5">
    <source>
        <dbReference type="PROSITE-ProRule" id="PRU01248"/>
    </source>
</evidence>
<dbReference type="PANTHER" id="PTHR30349">
    <property type="entry name" value="PHAGE INTEGRASE-RELATED"/>
    <property type="match status" value="1"/>
</dbReference>
<dbReference type="InterPro" id="IPR025269">
    <property type="entry name" value="SAM-like_dom"/>
</dbReference>
<dbReference type="Gene3D" id="1.10.443.10">
    <property type="entry name" value="Intergrase catalytic core"/>
    <property type="match status" value="1"/>
</dbReference>
<name>A0A6G1Z979_9BACT</name>
<dbReference type="InterPro" id="IPR013762">
    <property type="entry name" value="Integrase-like_cat_sf"/>
</dbReference>
<keyword evidence="2" id="KW-0229">DNA integration</keyword>
<organism evidence="7">
    <name type="scientific">Parabacteroides goldsteinii</name>
    <dbReference type="NCBI Taxonomy" id="328812"/>
    <lineage>
        <taxon>Bacteria</taxon>
        <taxon>Pseudomonadati</taxon>
        <taxon>Bacteroidota</taxon>
        <taxon>Bacteroidia</taxon>
        <taxon>Bacteroidales</taxon>
        <taxon>Tannerellaceae</taxon>
        <taxon>Parabacteroides</taxon>
    </lineage>
</organism>
<evidence type="ECO:0000259" key="6">
    <source>
        <dbReference type="PROSITE" id="PS51900"/>
    </source>
</evidence>
<dbReference type="Pfam" id="PF13102">
    <property type="entry name" value="Phage_int_SAM_5"/>
    <property type="match status" value="1"/>
</dbReference>
<evidence type="ECO:0000313" key="7">
    <source>
        <dbReference type="EMBL" id="MRY10514.1"/>
    </source>
</evidence>
<keyword evidence="3 5" id="KW-0238">DNA-binding</keyword>
<dbReference type="EMBL" id="WKLP01000003">
    <property type="protein sequence ID" value="MRY10514.1"/>
    <property type="molecule type" value="Genomic_DNA"/>
</dbReference>
<feature type="domain" description="Core-binding (CB)" evidence="6">
    <location>
        <begin position="3"/>
        <end position="87"/>
    </location>
</feature>
<dbReference type="GO" id="GO:0003677">
    <property type="term" value="F:DNA binding"/>
    <property type="evidence" value="ECO:0007669"/>
    <property type="project" value="UniProtKB-UniRule"/>
</dbReference>
<dbReference type="AlphaFoldDB" id="A0A6G1Z979"/>
<keyword evidence="4" id="KW-0233">DNA recombination</keyword>
<dbReference type="Pfam" id="PF00589">
    <property type="entry name" value="Phage_integrase"/>
    <property type="match status" value="1"/>
</dbReference>
<dbReference type="InterPro" id="IPR050090">
    <property type="entry name" value="Tyrosine_recombinase_XerCD"/>
</dbReference>
<dbReference type="InterPro" id="IPR044068">
    <property type="entry name" value="CB"/>
</dbReference>
<dbReference type="Gene3D" id="1.10.150.130">
    <property type="match status" value="1"/>
</dbReference>
<dbReference type="PANTHER" id="PTHR30349:SF64">
    <property type="entry name" value="PROPHAGE INTEGRASE INTD-RELATED"/>
    <property type="match status" value="1"/>
</dbReference>
<evidence type="ECO:0000256" key="1">
    <source>
        <dbReference type="ARBA" id="ARBA00008857"/>
    </source>
</evidence>
<gene>
    <name evidence="7" type="ORF">GKE01_03405</name>
</gene>
<dbReference type="InterPro" id="IPR011010">
    <property type="entry name" value="DNA_brk_join_enz"/>
</dbReference>
<accession>A0A6G1Z979</accession>
<evidence type="ECO:0000256" key="3">
    <source>
        <dbReference type="ARBA" id="ARBA00023125"/>
    </source>
</evidence>
<reference evidence="7" key="1">
    <citation type="journal article" date="2019" name="Nat. Med.">
        <title>A library of human gut bacterial isolates paired with longitudinal multiomics data enables mechanistic microbiome research.</title>
        <authorList>
            <person name="Poyet M."/>
            <person name="Groussin M."/>
            <person name="Gibbons S.M."/>
            <person name="Avila-Pacheco J."/>
            <person name="Jiang X."/>
            <person name="Kearney S.M."/>
            <person name="Perrotta A.R."/>
            <person name="Berdy B."/>
            <person name="Zhao S."/>
            <person name="Lieberman T.D."/>
            <person name="Swanson P.K."/>
            <person name="Smith M."/>
            <person name="Roesemann S."/>
            <person name="Alexander J.E."/>
            <person name="Rich S.A."/>
            <person name="Livny J."/>
            <person name="Vlamakis H."/>
            <person name="Clish C."/>
            <person name="Bullock K."/>
            <person name="Deik A."/>
            <person name="Scott J."/>
            <person name="Pierce K.A."/>
            <person name="Xavier R.J."/>
            <person name="Alm E.J."/>
        </authorList>
    </citation>
    <scope>NUCLEOTIDE SEQUENCE</scope>
    <source>
        <strain evidence="7">BIOML-A4</strain>
    </source>
</reference>
<dbReference type="RefSeq" id="WP_010801185.1">
    <property type="nucleotide sequence ID" value="NZ_CAJSYT010000005.1"/>
</dbReference>
<evidence type="ECO:0000256" key="4">
    <source>
        <dbReference type="ARBA" id="ARBA00023172"/>
    </source>
</evidence>
<dbReference type="SUPFAM" id="SSF56349">
    <property type="entry name" value="DNA breaking-rejoining enzymes"/>
    <property type="match status" value="1"/>
</dbReference>